<accession>A0A0A6VC26</accession>
<protein>
    <recommendedName>
        <fullName evidence="2">acetyl-CoA C-acetyltransferase</fullName>
        <ecNumber evidence="2">2.3.1.9</ecNumber>
    </recommendedName>
    <alternativeName>
        <fullName evidence="5">Acetoacetyl-CoA thiolase</fullName>
    </alternativeName>
</protein>
<dbReference type="Proteomes" id="UP000030588">
    <property type="component" value="Unassembled WGS sequence"/>
</dbReference>
<dbReference type="RefSeq" id="WP_025728539.1">
    <property type="nucleotide sequence ID" value="NZ_JAAIWK010000020.1"/>
</dbReference>
<gene>
    <name evidence="11" type="ORF">G4D61_12470</name>
    <name evidence="10" type="ORF">NG54_11500</name>
</gene>
<dbReference type="InterPro" id="IPR020617">
    <property type="entry name" value="Thiolase_C"/>
</dbReference>
<sequence>MNEILILEGARTPFGTFGGSLKDTDSTQLGVIASKEALKRSNVDAKDIDLTVVGNVIHSAKNSPYISRHIALNVGIPITSPALTVNRLCGSGLQAVVSVGQSIRLGEGETGLAVGSENMSMAPFALRGSRFGMKKPDLDDTLWSALTDEFTGEGMGMTAENLSDQYEISREEQDQFALESHLRAADARKNGRLAEEIVPVEIQTKKGILIVDQDEHIRENSTIEGLAKLRPAFKTDGTVTAGNASGINDGAGAVVLASETFVNSHNSKPIARIVSWGVAGVDPSIMGIGPVPAIQMALKRADMTIQDIDLFEINEAFAAQYLAVEKELGLDRSITNVNGGAIALGHPVGASGTRILYSLILELKRRHKKYGVASLCIGGGQGIATVVEVF</sequence>
<dbReference type="Pfam" id="PF02803">
    <property type="entry name" value="Thiolase_C"/>
    <property type="match status" value="1"/>
</dbReference>
<proteinExistence type="inferred from homology"/>
<dbReference type="CDD" id="cd00751">
    <property type="entry name" value="thiolase"/>
    <property type="match status" value="1"/>
</dbReference>
<feature type="domain" description="Thiolase N-terminal" evidence="8">
    <location>
        <begin position="5"/>
        <end position="259"/>
    </location>
</feature>
<keyword evidence="13" id="KW-1185">Reference proteome</keyword>
<feature type="active site" description="Proton acceptor" evidence="6">
    <location>
        <position position="376"/>
    </location>
</feature>
<dbReference type="InterPro" id="IPR002155">
    <property type="entry name" value="Thiolase"/>
</dbReference>
<evidence type="ECO:0000313" key="13">
    <source>
        <dbReference type="Proteomes" id="UP000476934"/>
    </source>
</evidence>
<reference evidence="10 12" key="1">
    <citation type="submission" date="2014-10" db="EMBL/GenBank/DDBJ databases">
        <title>Draft genome of phytase producing Bacillus ginsengihumi strain M2.11.</title>
        <authorList>
            <person name="Toymentseva A."/>
            <person name="Boulygina E.A."/>
            <person name="Kazakov S.V."/>
            <person name="Kayumov I."/>
            <person name="Suleimanova A.D."/>
            <person name="Mardanova A.M."/>
            <person name="Maria S.N."/>
            <person name="Sergey M.Y."/>
            <person name="Sharipova M.R."/>
        </authorList>
    </citation>
    <scope>NUCLEOTIDE SEQUENCE [LARGE SCALE GENOMIC DNA]</scope>
    <source>
        <strain evidence="10 12">M2.11</strain>
    </source>
</reference>
<dbReference type="EMBL" id="JAAIWK010000020">
    <property type="protein sequence ID" value="NEY20772.1"/>
    <property type="molecule type" value="Genomic_DNA"/>
</dbReference>
<keyword evidence="3 7" id="KW-0808">Transferase</keyword>
<feature type="domain" description="Thiolase C-terminal" evidence="9">
    <location>
        <begin position="268"/>
        <end position="388"/>
    </location>
</feature>
<dbReference type="PROSITE" id="PS00098">
    <property type="entry name" value="THIOLASE_1"/>
    <property type="match status" value="1"/>
</dbReference>
<dbReference type="SUPFAM" id="SSF53901">
    <property type="entry name" value="Thiolase-like"/>
    <property type="match status" value="2"/>
</dbReference>
<evidence type="ECO:0000256" key="6">
    <source>
        <dbReference type="PIRSR" id="PIRSR000429-1"/>
    </source>
</evidence>
<dbReference type="Proteomes" id="UP000476934">
    <property type="component" value="Unassembled WGS sequence"/>
</dbReference>
<evidence type="ECO:0000256" key="1">
    <source>
        <dbReference type="ARBA" id="ARBA00010982"/>
    </source>
</evidence>
<dbReference type="FunFam" id="3.40.47.10:FF:000010">
    <property type="entry name" value="Acetyl-CoA acetyltransferase (Thiolase)"/>
    <property type="match status" value="1"/>
</dbReference>
<dbReference type="STRING" id="363870.NG54_11500"/>
<dbReference type="Gene3D" id="3.40.47.10">
    <property type="match status" value="2"/>
</dbReference>
<evidence type="ECO:0000259" key="8">
    <source>
        <dbReference type="Pfam" id="PF00108"/>
    </source>
</evidence>
<dbReference type="GO" id="GO:0006635">
    <property type="term" value="P:fatty acid beta-oxidation"/>
    <property type="evidence" value="ECO:0007669"/>
    <property type="project" value="TreeGrafter"/>
</dbReference>
<reference evidence="11" key="2">
    <citation type="submission" date="2020-02" db="EMBL/GenBank/DDBJ databases">
        <authorList>
            <person name="Feng H."/>
        </authorList>
    </citation>
    <scope>NUCLEOTIDE SEQUENCE [LARGE SCALE GENOMIC DNA]</scope>
    <source>
        <strain evidence="11">Gsoil 114</strain>
    </source>
</reference>
<dbReference type="PROSITE" id="PS00099">
    <property type="entry name" value="THIOLASE_3"/>
    <property type="match status" value="1"/>
</dbReference>
<comment type="caution">
    <text evidence="10">The sequence shown here is derived from an EMBL/GenBank/DDBJ whole genome shotgun (WGS) entry which is preliminary data.</text>
</comment>
<evidence type="ECO:0000313" key="11">
    <source>
        <dbReference type="EMBL" id="NEY20772.1"/>
    </source>
</evidence>
<dbReference type="InterPro" id="IPR020610">
    <property type="entry name" value="Thiolase_AS"/>
</dbReference>
<evidence type="ECO:0000256" key="5">
    <source>
        <dbReference type="ARBA" id="ARBA00030755"/>
    </source>
</evidence>
<name>A0A0A6VC26_9BACI</name>
<evidence type="ECO:0000313" key="10">
    <source>
        <dbReference type="EMBL" id="KHD85053.1"/>
    </source>
</evidence>
<keyword evidence="4 7" id="KW-0012">Acyltransferase</keyword>
<dbReference type="InterPro" id="IPR020616">
    <property type="entry name" value="Thiolase_N"/>
</dbReference>
<dbReference type="AlphaFoldDB" id="A0A0A6VC26"/>
<dbReference type="PANTHER" id="PTHR18919:SF107">
    <property type="entry name" value="ACETYL-COA ACETYLTRANSFERASE, CYTOSOLIC"/>
    <property type="match status" value="1"/>
</dbReference>
<dbReference type="InterPro" id="IPR020615">
    <property type="entry name" value="Thiolase_acyl_enz_int_AS"/>
</dbReference>
<evidence type="ECO:0000256" key="4">
    <source>
        <dbReference type="ARBA" id="ARBA00023315"/>
    </source>
</evidence>
<dbReference type="NCBIfam" id="TIGR01930">
    <property type="entry name" value="AcCoA-C-Actrans"/>
    <property type="match status" value="1"/>
</dbReference>
<dbReference type="EC" id="2.3.1.9" evidence="2"/>
<dbReference type="PIRSF" id="PIRSF000429">
    <property type="entry name" value="Ac-CoA_Ac_transf"/>
    <property type="match status" value="1"/>
</dbReference>
<evidence type="ECO:0000256" key="3">
    <source>
        <dbReference type="ARBA" id="ARBA00022679"/>
    </source>
</evidence>
<evidence type="ECO:0000313" key="12">
    <source>
        <dbReference type="Proteomes" id="UP000030588"/>
    </source>
</evidence>
<evidence type="ECO:0000259" key="9">
    <source>
        <dbReference type="Pfam" id="PF02803"/>
    </source>
</evidence>
<comment type="similarity">
    <text evidence="1 7">Belongs to the thiolase-like superfamily. Thiolase family.</text>
</comment>
<evidence type="ECO:0000256" key="7">
    <source>
        <dbReference type="RuleBase" id="RU003557"/>
    </source>
</evidence>
<feature type="active site" description="Acyl-thioester intermediate" evidence="6">
    <location>
        <position position="89"/>
    </location>
</feature>
<dbReference type="PROSITE" id="PS00737">
    <property type="entry name" value="THIOLASE_2"/>
    <property type="match status" value="1"/>
</dbReference>
<dbReference type="PANTHER" id="PTHR18919">
    <property type="entry name" value="ACETYL-COA C-ACYLTRANSFERASE"/>
    <property type="match status" value="1"/>
</dbReference>
<evidence type="ECO:0000256" key="2">
    <source>
        <dbReference type="ARBA" id="ARBA00012705"/>
    </source>
</evidence>
<organism evidence="10 12">
    <name type="scientific">Heyndrickxia ginsengihumi</name>
    <dbReference type="NCBI Taxonomy" id="363870"/>
    <lineage>
        <taxon>Bacteria</taxon>
        <taxon>Bacillati</taxon>
        <taxon>Bacillota</taxon>
        <taxon>Bacilli</taxon>
        <taxon>Bacillales</taxon>
        <taxon>Bacillaceae</taxon>
        <taxon>Heyndrickxia</taxon>
    </lineage>
</organism>
<reference evidence="11 13" key="3">
    <citation type="submission" date="2020-03" db="EMBL/GenBank/DDBJ databases">
        <title>Bacillus aquiflavi sp. nov., isolated from yellow water of strong flavor Chinese baijiu in Yibin region of China.</title>
        <authorList>
            <person name="Xie J."/>
        </authorList>
    </citation>
    <scope>NUCLEOTIDE SEQUENCE [LARGE SCALE GENOMIC DNA]</scope>
    <source>
        <strain evidence="11 13">Gsoil 114</strain>
    </source>
</reference>
<feature type="active site" description="Proton acceptor" evidence="6">
    <location>
        <position position="346"/>
    </location>
</feature>
<dbReference type="InterPro" id="IPR016039">
    <property type="entry name" value="Thiolase-like"/>
</dbReference>
<dbReference type="OrthoDB" id="9764892at2"/>
<dbReference type="EMBL" id="JRUN01000033">
    <property type="protein sequence ID" value="KHD85053.1"/>
    <property type="molecule type" value="Genomic_DNA"/>
</dbReference>
<dbReference type="Pfam" id="PF00108">
    <property type="entry name" value="Thiolase_N"/>
    <property type="match status" value="1"/>
</dbReference>
<dbReference type="InterPro" id="IPR020613">
    <property type="entry name" value="Thiolase_CS"/>
</dbReference>
<dbReference type="GO" id="GO:0003985">
    <property type="term" value="F:acetyl-CoA C-acetyltransferase activity"/>
    <property type="evidence" value="ECO:0007669"/>
    <property type="project" value="UniProtKB-EC"/>
</dbReference>